<keyword evidence="6" id="KW-0093">Biotin biosynthesis</keyword>
<protein>
    <submittedName>
        <fullName evidence="8">Unannotated protein</fullName>
    </submittedName>
</protein>
<dbReference type="CDD" id="cd00610">
    <property type="entry name" value="OAT_like"/>
    <property type="match status" value="1"/>
</dbReference>
<evidence type="ECO:0000256" key="4">
    <source>
        <dbReference type="ARBA" id="ARBA00022679"/>
    </source>
</evidence>
<dbReference type="GO" id="GO:0030170">
    <property type="term" value="F:pyridoxal phosphate binding"/>
    <property type="evidence" value="ECO:0007669"/>
    <property type="project" value="InterPro"/>
</dbReference>
<dbReference type="NCBIfam" id="TIGR00508">
    <property type="entry name" value="bioA"/>
    <property type="match status" value="1"/>
</dbReference>
<sequence>MTDQGDWIARDASVVWHGFTQMAAYSDNSPVIVERAEGREVIDVDGNRYLDAISSLWVTTLGHRVPELDAAARDQLDRVAHSTLLGNGNRVVIEFAEALALRVPVEAPHFLFASDGAAAIEQALKIAFQYWTNKGVTGRNSYLAFGGAYHGDTIGSLSIGAGGFGTDIFDPLRFPVMRAPGFDTPNAIDVAIEMIVENCASLAAVVIEPLVQGAAGMEMLPAEEFAKLGIACRDNDVLLICDEVATGFGRTGTLFASEQCGLSPDLLVIGKGITGGYLAMAATVANERVYSAFLGDDLGPRTFYHGHSYSGNALAAAVALKHLELIYEWDVLANVNERSDQLRALLEAKIAERPEVKAIRLQGLMCGVELAAPREGLRWGRKVCASAVAQGVLLRPLGDVIVLMPMLTTTADEVERIVNVLDAAITEGTRT</sequence>
<dbReference type="PANTHER" id="PTHR42684">
    <property type="entry name" value="ADENOSYLMETHIONINE-8-AMINO-7-OXONONANOATE AMINOTRANSFERASE"/>
    <property type="match status" value="1"/>
</dbReference>
<dbReference type="AlphaFoldDB" id="A0A6J6XC71"/>
<dbReference type="GO" id="GO:0004015">
    <property type="term" value="F:adenosylmethionine-8-amino-7-oxononanoate transaminase activity"/>
    <property type="evidence" value="ECO:0007669"/>
    <property type="project" value="InterPro"/>
</dbReference>
<evidence type="ECO:0000256" key="6">
    <source>
        <dbReference type="ARBA" id="ARBA00022756"/>
    </source>
</evidence>
<keyword evidence="4" id="KW-0808">Transferase</keyword>
<dbReference type="InterPro" id="IPR015424">
    <property type="entry name" value="PyrdxlP-dep_Trfase"/>
</dbReference>
<accession>A0A6J6XC71</accession>
<evidence type="ECO:0000256" key="1">
    <source>
        <dbReference type="ARBA" id="ARBA00001933"/>
    </source>
</evidence>
<evidence type="ECO:0000256" key="3">
    <source>
        <dbReference type="ARBA" id="ARBA00022576"/>
    </source>
</evidence>
<gene>
    <name evidence="8" type="ORF">UFOPK2925_01618</name>
</gene>
<comment type="cofactor">
    <cofactor evidence="1">
        <name>pyridoxal 5'-phosphate</name>
        <dbReference type="ChEBI" id="CHEBI:597326"/>
    </cofactor>
</comment>
<evidence type="ECO:0000256" key="2">
    <source>
        <dbReference type="ARBA" id="ARBA00004746"/>
    </source>
</evidence>
<dbReference type="EMBL" id="CAEZZU010000317">
    <property type="protein sequence ID" value="CAB4793124.1"/>
    <property type="molecule type" value="Genomic_DNA"/>
</dbReference>
<dbReference type="Gene3D" id="3.90.1150.10">
    <property type="entry name" value="Aspartate Aminotransferase, domain 1"/>
    <property type="match status" value="1"/>
</dbReference>
<dbReference type="InterPro" id="IPR005814">
    <property type="entry name" value="Aminotrans_3"/>
</dbReference>
<dbReference type="Gene3D" id="3.40.640.10">
    <property type="entry name" value="Type I PLP-dependent aspartate aminotransferase-like (Major domain)"/>
    <property type="match status" value="1"/>
</dbReference>
<dbReference type="InterPro" id="IPR005815">
    <property type="entry name" value="BioA"/>
</dbReference>
<proteinExistence type="predicted"/>
<comment type="pathway">
    <text evidence="2">Cofactor biosynthesis; biotin biosynthesis.</text>
</comment>
<evidence type="ECO:0000313" key="8">
    <source>
        <dbReference type="EMBL" id="CAB4793124.1"/>
    </source>
</evidence>
<keyword evidence="5" id="KW-0949">S-adenosyl-L-methionine</keyword>
<evidence type="ECO:0000256" key="7">
    <source>
        <dbReference type="ARBA" id="ARBA00022898"/>
    </source>
</evidence>
<dbReference type="PIRSF" id="PIRSF000521">
    <property type="entry name" value="Transaminase_4ab_Lys_Orn"/>
    <property type="match status" value="1"/>
</dbReference>
<dbReference type="InterPro" id="IPR015422">
    <property type="entry name" value="PyrdxlP-dep_Trfase_small"/>
</dbReference>
<dbReference type="UniPathway" id="UPA00078"/>
<reference evidence="8" key="1">
    <citation type="submission" date="2020-05" db="EMBL/GenBank/DDBJ databases">
        <authorList>
            <person name="Chiriac C."/>
            <person name="Salcher M."/>
            <person name="Ghai R."/>
            <person name="Kavagutti S V."/>
        </authorList>
    </citation>
    <scope>NUCLEOTIDE SEQUENCE</scope>
</reference>
<name>A0A6J6XC71_9ZZZZ</name>
<dbReference type="SUPFAM" id="SSF53383">
    <property type="entry name" value="PLP-dependent transferases"/>
    <property type="match status" value="1"/>
</dbReference>
<dbReference type="GO" id="GO:0009102">
    <property type="term" value="P:biotin biosynthetic process"/>
    <property type="evidence" value="ECO:0007669"/>
    <property type="project" value="UniProtKB-UniPathway"/>
</dbReference>
<dbReference type="PROSITE" id="PS00600">
    <property type="entry name" value="AA_TRANSFER_CLASS_3"/>
    <property type="match status" value="1"/>
</dbReference>
<dbReference type="PANTHER" id="PTHR42684:SF17">
    <property type="entry name" value="ADENOSYLMETHIONINE-8-AMINO-7-OXONONANOATE AMINOTRANSFERASE"/>
    <property type="match status" value="1"/>
</dbReference>
<organism evidence="8">
    <name type="scientific">freshwater metagenome</name>
    <dbReference type="NCBI Taxonomy" id="449393"/>
    <lineage>
        <taxon>unclassified sequences</taxon>
        <taxon>metagenomes</taxon>
        <taxon>ecological metagenomes</taxon>
    </lineage>
</organism>
<evidence type="ECO:0000256" key="5">
    <source>
        <dbReference type="ARBA" id="ARBA00022691"/>
    </source>
</evidence>
<dbReference type="Pfam" id="PF00202">
    <property type="entry name" value="Aminotran_3"/>
    <property type="match status" value="1"/>
</dbReference>
<dbReference type="InterPro" id="IPR015421">
    <property type="entry name" value="PyrdxlP-dep_Trfase_major"/>
</dbReference>
<dbReference type="InterPro" id="IPR049704">
    <property type="entry name" value="Aminotrans_3_PPA_site"/>
</dbReference>
<keyword evidence="7" id="KW-0663">Pyridoxal phosphate</keyword>
<keyword evidence="3" id="KW-0032">Aminotransferase</keyword>